<name>A0A367Y131_9MICO</name>
<dbReference type="GO" id="GO:0003700">
    <property type="term" value="F:DNA-binding transcription factor activity"/>
    <property type="evidence" value="ECO:0007669"/>
    <property type="project" value="TreeGrafter"/>
</dbReference>
<dbReference type="PANTHER" id="PTHR30146:SF109">
    <property type="entry name" value="HTH-TYPE TRANSCRIPTIONAL REGULATOR GALS"/>
    <property type="match status" value="1"/>
</dbReference>
<dbReference type="EMBL" id="QORO01000003">
    <property type="protein sequence ID" value="RCK58731.1"/>
    <property type="molecule type" value="Genomic_DNA"/>
</dbReference>
<dbReference type="SMART" id="SM00354">
    <property type="entry name" value="HTH_LACI"/>
    <property type="match status" value="1"/>
</dbReference>
<protein>
    <submittedName>
        <fullName evidence="5">LacI family transcriptional regulator</fullName>
    </submittedName>
</protein>
<dbReference type="OrthoDB" id="3510266at2"/>
<keyword evidence="6" id="KW-1185">Reference proteome</keyword>
<evidence type="ECO:0000256" key="2">
    <source>
        <dbReference type="ARBA" id="ARBA00023125"/>
    </source>
</evidence>
<feature type="domain" description="HTH lacI-type" evidence="4">
    <location>
        <begin position="4"/>
        <end position="58"/>
    </location>
</feature>
<evidence type="ECO:0000259" key="4">
    <source>
        <dbReference type="PROSITE" id="PS50932"/>
    </source>
</evidence>
<dbReference type="Gene3D" id="1.10.260.40">
    <property type="entry name" value="lambda repressor-like DNA-binding domains"/>
    <property type="match status" value="1"/>
</dbReference>
<organism evidence="5 6">
    <name type="scientific">Microbacterium sorbitolivorans</name>
    <dbReference type="NCBI Taxonomy" id="1867410"/>
    <lineage>
        <taxon>Bacteria</taxon>
        <taxon>Bacillati</taxon>
        <taxon>Actinomycetota</taxon>
        <taxon>Actinomycetes</taxon>
        <taxon>Micrococcales</taxon>
        <taxon>Microbacteriaceae</taxon>
        <taxon>Microbacterium</taxon>
    </lineage>
</organism>
<proteinExistence type="predicted"/>
<keyword evidence="1" id="KW-0805">Transcription regulation</keyword>
<keyword evidence="3" id="KW-0804">Transcription</keyword>
<dbReference type="AlphaFoldDB" id="A0A367Y131"/>
<accession>A0A367Y131</accession>
<dbReference type="Pfam" id="PF00356">
    <property type="entry name" value="LacI"/>
    <property type="match status" value="1"/>
</dbReference>
<comment type="caution">
    <text evidence="5">The sequence shown here is derived from an EMBL/GenBank/DDBJ whole genome shotgun (WGS) entry which is preliminary data.</text>
</comment>
<dbReference type="InterPro" id="IPR046335">
    <property type="entry name" value="LacI/GalR-like_sensor"/>
</dbReference>
<dbReference type="CDD" id="cd01392">
    <property type="entry name" value="HTH_LacI"/>
    <property type="match status" value="1"/>
</dbReference>
<dbReference type="PROSITE" id="PS50932">
    <property type="entry name" value="HTH_LACI_2"/>
    <property type="match status" value="1"/>
</dbReference>
<dbReference type="PANTHER" id="PTHR30146">
    <property type="entry name" value="LACI-RELATED TRANSCRIPTIONAL REPRESSOR"/>
    <property type="match status" value="1"/>
</dbReference>
<evidence type="ECO:0000313" key="5">
    <source>
        <dbReference type="EMBL" id="RCK58731.1"/>
    </source>
</evidence>
<dbReference type="InterPro" id="IPR000843">
    <property type="entry name" value="HTH_LacI"/>
</dbReference>
<evidence type="ECO:0000313" key="6">
    <source>
        <dbReference type="Proteomes" id="UP000253508"/>
    </source>
</evidence>
<sequence length="340" mass="35808">MGGVGIDDVARLAGVSTATVSRALRGLPEVRESTRARVRRAAAELNYVPSPSAASLASGRTRTIGLLTASFSRWFNRNVVEGAEERLRGAGFDVLLHAFDFAPDGSRAPIDMSTMRQRVDGMIVLGIPLSPEERLTLDNLNVPIVFVGTGPPDHVRVSMDDHDGSRIAIEHLAALGHRRIGQIGAKLPYDAHWSSASERHDGTVAALAALGIDYDDTLEAFGDYTQEGGRAAAAALLDAHPDMTALFAYSDEMAFGALEELRARGIRVPEDVSVVGIDGHELSGLIGLTTVAQDARAQGDAGASLLLEMIAGSNVGRDVRFPTALVDNGSTAPAPAVRAA</sequence>
<gene>
    <name evidence="5" type="ORF">DTO57_10570</name>
</gene>
<dbReference type="PROSITE" id="PS00356">
    <property type="entry name" value="HTH_LACI_1"/>
    <property type="match status" value="1"/>
</dbReference>
<keyword evidence="2" id="KW-0238">DNA-binding</keyword>
<evidence type="ECO:0000256" key="3">
    <source>
        <dbReference type="ARBA" id="ARBA00023163"/>
    </source>
</evidence>
<dbReference type="Proteomes" id="UP000253508">
    <property type="component" value="Unassembled WGS sequence"/>
</dbReference>
<dbReference type="SUPFAM" id="SSF53822">
    <property type="entry name" value="Periplasmic binding protein-like I"/>
    <property type="match status" value="1"/>
</dbReference>
<dbReference type="CDD" id="cd06267">
    <property type="entry name" value="PBP1_LacI_sugar_binding-like"/>
    <property type="match status" value="1"/>
</dbReference>
<dbReference type="InterPro" id="IPR028082">
    <property type="entry name" value="Peripla_BP_I"/>
</dbReference>
<dbReference type="Pfam" id="PF13377">
    <property type="entry name" value="Peripla_BP_3"/>
    <property type="match status" value="1"/>
</dbReference>
<dbReference type="SUPFAM" id="SSF47413">
    <property type="entry name" value="lambda repressor-like DNA-binding domains"/>
    <property type="match status" value="1"/>
</dbReference>
<reference evidence="5 6" key="1">
    <citation type="submission" date="2018-07" db="EMBL/GenBank/DDBJ databases">
        <title>Microbacterium endoborsara sp. nov., a novel actinobacterium isolated from Borszczowia aralocaspica.</title>
        <authorList>
            <person name="An D."/>
        </authorList>
    </citation>
    <scope>NUCLEOTIDE SEQUENCE [LARGE SCALE GENOMIC DNA]</scope>
    <source>
        <strain evidence="5 6">C1.15228</strain>
    </source>
</reference>
<dbReference type="InterPro" id="IPR010982">
    <property type="entry name" value="Lambda_DNA-bd_dom_sf"/>
</dbReference>
<dbReference type="Gene3D" id="3.40.50.2300">
    <property type="match status" value="2"/>
</dbReference>
<dbReference type="GO" id="GO:0000976">
    <property type="term" value="F:transcription cis-regulatory region binding"/>
    <property type="evidence" value="ECO:0007669"/>
    <property type="project" value="TreeGrafter"/>
</dbReference>
<evidence type="ECO:0000256" key="1">
    <source>
        <dbReference type="ARBA" id="ARBA00023015"/>
    </source>
</evidence>